<dbReference type="PROSITE" id="PS51935">
    <property type="entry name" value="NLPC_P60"/>
    <property type="match status" value="1"/>
</dbReference>
<evidence type="ECO:0000256" key="2">
    <source>
        <dbReference type="ARBA" id="ARBA00022670"/>
    </source>
</evidence>
<keyword evidence="3" id="KW-0378">Hydrolase</keyword>
<gene>
    <name evidence="6" type="ORF">B6254_2003</name>
</gene>
<dbReference type="Pfam" id="PF00877">
    <property type="entry name" value="NLPC_P60"/>
    <property type="match status" value="1"/>
</dbReference>
<evidence type="ECO:0000256" key="4">
    <source>
        <dbReference type="ARBA" id="ARBA00022807"/>
    </source>
</evidence>
<dbReference type="InterPro" id="IPR000064">
    <property type="entry name" value="NLP_P60_dom"/>
</dbReference>
<keyword evidence="2" id="KW-0645">Protease</keyword>
<dbReference type="PANTHER" id="PTHR47053:SF1">
    <property type="entry name" value="MUREIN DD-ENDOPEPTIDASE MEPH-RELATED"/>
    <property type="match status" value="1"/>
</dbReference>
<evidence type="ECO:0000256" key="1">
    <source>
        <dbReference type="ARBA" id="ARBA00007074"/>
    </source>
</evidence>
<dbReference type="InterPro" id="IPR038765">
    <property type="entry name" value="Papain-like_cys_pep_sf"/>
</dbReference>
<organism evidence="6 7">
    <name type="scientific">Weissella cibaria</name>
    <dbReference type="NCBI Taxonomy" id="137591"/>
    <lineage>
        <taxon>Bacteria</taxon>
        <taxon>Bacillati</taxon>
        <taxon>Bacillota</taxon>
        <taxon>Bacilli</taxon>
        <taxon>Lactobacillales</taxon>
        <taxon>Lactobacillaceae</taxon>
        <taxon>Weissella</taxon>
    </lineage>
</organism>
<evidence type="ECO:0000256" key="3">
    <source>
        <dbReference type="ARBA" id="ARBA00022801"/>
    </source>
</evidence>
<dbReference type="EMBL" id="CP020928">
    <property type="protein sequence ID" value="AWF96364.1"/>
    <property type="molecule type" value="Genomic_DNA"/>
</dbReference>
<comment type="similarity">
    <text evidence="1">Belongs to the peptidase C40 family.</text>
</comment>
<evidence type="ECO:0000313" key="6">
    <source>
        <dbReference type="EMBL" id="AWF96364.1"/>
    </source>
</evidence>
<protein>
    <recommendedName>
        <fullName evidence="5">NlpC/P60 domain-containing protein</fullName>
    </recommendedName>
</protein>
<accession>A0A2S1KTR7</accession>
<reference evidence="6 7" key="1">
    <citation type="submission" date="2017-04" db="EMBL/GenBank/DDBJ databases">
        <title>Weissella cibaria strain m2 complete genome.</title>
        <authorList>
            <person name="Pan Q."/>
            <person name="Tan M."/>
            <person name="Yao F."/>
            <person name="Su S."/>
        </authorList>
    </citation>
    <scope>NUCLEOTIDE SEQUENCE [LARGE SCALE GENOMIC DNA]</scope>
    <source>
        <strain evidence="6 7">M2</strain>
    </source>
</reference>
<evidence type="ECO:0000313" key="7">
    <source>
        <dbReference type="Proteomes" id="UP000244870"/>
    </source>
</evidence>
<feature type="domain" description="NlpC/P60" evidence="5">
    <location>
        <begin position="61"/>
        <end position="181"/>
    </location>
</feature>
<name>A0A2S1KTR7_9LACO</name>
<dbReference type="AlphaFoldDB" id="A0A2S1KTR7"/>
<dbReference type="GO" id="GO:0006508">
    <property type="term" value="P:proteolysis"/>
    <property type="evidence" value="ECO:0007669"/>
    <property type="project" value="UniProtKB-KW"/>
</dbReference>
<evidence type="ECO:0000259" key="5">
    <source>
        <dbReference type="PROSITE" id="PS51935"/>
    </source>
</evidence>
<dbReference type="Proteomes" id="UP000244870">
    <property type="component" value="Chromosome"/>
</dbReference>
<dbReference type="GO" id="GO:0008234">
    <property type="term" value="F:cysteine-type peptidase activity"/>
    <property type="evidence" value="ECO:0007669"/>
    <property type="project" value="UniProtKB-KW"/>
</dbReference>
<sequence>MMPFELTPGRVIHTDDVGQIDAEMRFDVPKGEAPFAITFAEFKNKMAGARVQRVMMQMIMASLRENIGQTLRSVLGRPYQLQGNTPEAGFDAGGLIQYVYNHVFGVSFPQNIAKQFTLVQQVTLAEAMPGDILVWGSLVVPTAAGVYLGGGKYITVDMLNDVVQIKAVTQSWLPDVVGSLR</sequence>
<keyword evidence="4" id="KW-0788">Thiol protease</keyword>
<dbReference type="InterPro" id="IPR051202">
    <property type="entry name" value="Peptidase_C40"/>
</dbReference>
<dbReference type="PANTHER" id="PTHR47053">
    <property type="entry name" value="MUREIN DD-ENDOPEPTIDASE MEPH-RELATED"/>
    <property type="match status" value="1"/>
</dbReference>
<dbReference type="SUPFAM" id="SSF54001">
    <property type="entry name" value="Cysteine proteinases"/>
    <property type="match status" value="1"/>
</dbReference>
<proteinExistence type="inferred from homology"/>
<dbReference type="Gene3D" id="3.90.1720.10">
    <property type="entry name" value="endopeptidase domain like (from Nostoc punctiforme)"/>
    <property type="match status" value="1"/>
</dbReference>